<dbReference type="Proteomes" id="UP000266841">
    <property type="component" value="Unassembled WGS sequence"/>
</dbReference>
<evidence type="ECO:0000256" key="1">
    <source>
        <dbReference type="SAM" id="MobiDB-lite"/>
    </source>
</evidence>
<evidence type="ECO:0000313" key="2">
    <source>
        <dbReference type="EMBL" id="EJK44097.1"/>
    </source>
</evidence>
<feature type="compositionally biased region" description="Low complexity" evidence="1">
    <location>
        <begin position="28"/>
        <end position="43"/>
    </location>
</feature>
<gene>
    <name evidence="2" type="ORF">THAOC_37395</name>
</gene>
<dbReference type="eggNOG" id="ENOG502SZEH">
    <property type="taxonomic scope" value="Eukaryota"/>
</dbReference>
<name>K0RC49_THAOC</name>
<comment type="caution">
    <text evidence="2">The sequence shown here is derived from an EMBL/GenBank/DDBJ whole genome shotgun (WGS) entry which is preliminary data.</text>
</comment>
<dbReference type="AlphaFoldDB" id="K0RC49"/>
<reference evidence="2 3" key="1">
    <citation type="journal article" date="2012" name="Genome Biol.">
        <title>Genome and low-iron response of an oceanic diatom adapted to chronic iron limitation.</title>
        <authorList>
            <person name="Lommer M."/>
            <person name="Specht M."/>
            <person name="Roy A.S."/>
            <person name="Kraemer L."/>
            <person name="Andreson R."/>
            <person name="Gutowska M.A."/>
            <person name="Wolf J."/>
            <person name="Bergner S.V."/>
            <person name="Schilhabel M.B."/>
            <person name="Klostermeier U.C."/>
            <person name="Beiko R.G."/>
            <person name="Rosenstiel P."/>
            <person name="Hippler M."/>
            <person name="Laroche J."/>
        </authorList>
    </citation>
    <scope>NUCLEOTIDE SEQUENCE [LARGE SCALE GENOMIC DNA]</scope>
    <source>
        <strain evidence="2 3">CCMP1005</strain>
    </source>
</reference>
<sequence>MGFSSDIPFAATLIAGLTSATRRQKLAGSGKSSKSKSDFSPGKATSSAELERALVRLESGVDDDWKAEATAASPKMTALLMITEKGRRMTNYDCHDFSRCQTNKLHSSPTADWADWHRSGHGAAASAPASPSYNPQRIGFELLASAFMTAMAWSQGGVVATLALWSCGAAAFQFHRRAITQPIISPTPRLGSHLSSASDSLPTEAELVQQKSEAYNALLFHETKSLTGQSSSAQIKSIIESATASLMPDDDEASKADYWECSDGALCFQVPMDPAAGLKRGVITGPYKASVQIEMDLSELRGEGAKRKGLRLVETLQFGDGSLPFARSVPLDDAFDVDAVDGTYSFHATQQQGDEAPAVPLVPSSLVAGAIDPSSVHLVVEHTMSCSDTERARCFFIYTDENRIATRADDDEEDEDFAVLAARQAKANDMYRLIGVVLSDENKIMPESDDEKERKGQDYVADYISEVLESPTQSPASPLDLLELSQDTQSSEEDKMKRLMSSIENHNERVVSDALGDSGDNSKMERHSIGMLGLTPGVWLGDAFVREPIPKTLAARIRSPNSKGFGSSKSSDREEDSFASWSVGVQKVALQFKWDYFTNIAQKFTYGKVLGTPTSLSCMANINSEGVVSVNEDRRIRKRGQRRVVWDMDGYVAGLVGSCFFRAPRYVSLSETKGPSSESYLTEFMVFYRDDGKDSKQSSLEFDGEKVQNNYCSRSSRLHSQSDGTLLQGSTAFFSLNRPESEDSSE</sequence>
<protein>
    <submittedName>
        <fullName evidence="2">Uncharacterized protein</fullName>
    </submittedName>
</protein>
<evidence type="ECO:0000313" key="3">
    <source>
        <dbReference type="Proteomes" id="UP000266841"/>
    </source>
</evidence>
<keyword evidence="3" id="KW-1185">Reference proteome</keyword>
<dbReference type="OrthoDB" id="202178at2759"/>
<proteinExistence type="predicted"/>
<accession>K0RC49</accession>
<organism evidence="2 3">
    <name type="scientific">Thalassiosira oceanica</name>
    <name type="common">Marine diatom</name>
    <dbReference type="NCBI Taxonomy" id="159749"/>
    <lineage>
        <taxon>Eukaryota</taxon>
        <taxon>Sar</taxon>
        <taxon>Stramenopiles</taxon>
        <taxon>Ochrophyta</taxon>
        <taxon>Bacillariophyta</taxon>
        <taxon>Coscinodiscophyceae</taxon>
        <taxon>Thalassiosirophycidae</taxon>
        <taxon>Thalassiosirales</taxon>
        <taxon>Thalassiosiraceae</taxon>
        <taxon>Thalassiosira</taxon>
    </lineage>
</organism>
<dbReference type="OMA" id="SCMANIN"/>
<feature type="region of interest" description="Disordered" evidence="1">
    <location>
        <begin position="25"/>
        <end position="47"/>
    </location>
</feature>
<dbReference type="EMBL" id="AGNL01050181">
    <property type="protein sequence ID" value="EJK44097.1"/>
    <property type="molecule type" value="Genomic_DNA"/>
</dbReference>